<feature type="compositionally biased region" description="Gly residues" evidence="5">
    <location>
        <begin position="471"/>
        <end position="491"/>
    </location>
</feature>
<dbReference type="OrthoDB" id="10508681at2759"/>
<feature type="region of interest" description="Disordered" evidence="5">
    <location>
        <begin position="260"/>
        <end position="289"/>
    </location>
</feature>
<dbReference type="Proteomes" id="UP000054248">
    <property type="component" value="Unassembled WGS sequence"/>
</dbReference>
<protein>
    <submittedName>
        <fullName evidence="7">Uncharacterized protein</fullName>
    </submittedName>
</protein>
<evidence type="ECO:0000256" key="1">
    <source>
        <dbReference type="ARBA" id="ARBA00004167"/>
    </source>
</evidence>
<feature type="transmembrane region" description="Helical" evidence="6">
    <location>
        <begin position="291"/>
        <end position="313"/>
    </location>
</feature>
<feature type="compositionally biased region" description="Gly residues" evidence="5">
    <location>
        <begin position="423"/>
        <end position="434"/>
    </location>
</feature>
<feature type="region of interest" description="Disordered" evidence="5">
    <location>
        <begin position="634"/>
        <end position="687"/>
    </location>
</feature>
<dbReference type="HOGENOM" id="CLU_400714_0_0_1"/>
<dbReference type="GO" id="GO:0016020">
    <property type="term" value="C:membrane"/>
    <property type="evidence" value="ECO:0007669"/>
    <property type="project" value="UniProtKB-SubCell"/>
</dbReference>
<feature type="compositionally biased region" description="Polar residues" evidence="5">
    <location>
        <begin position="522"/>
        <end position="546"/>
    </location>
</feature>
<keyword evidence="8" id="KW-1185">Reference proteome</keyword>
<evidence type="ECO:0000256" key="3">
    <source>
        <dbReference type="ARBA" id="ARBA00022989"/>
    </source>
</evidence>
<dbReference type="GO" id="GO:0071944">
    <property type="term" value="C:cell periphery"/>
    <property type="evidence" value="ECO:0007669"/>
    <property type="project" value="UniProtKB-ARBA"/>
</dbReference>
<feature type="compositionally biased region" description="Polar residues" evidence="5">
    <location>
        <begin position="260"/>
        <end position="280"/>
    </location>
</feature>
<evidence type="ECO:0000256" key="4">
    <source>
        <dbReference type="ARBA" id="ARBA00023136"/>
    </source>
</evidence>
<feature type="region of interest" description="Disordered" evidence="5">
    <location>
        <begin position="371"/>
        <end position="449"/>
    </location>
</feature>
<comment type="subcellular location">
    <subcellularLocation>
        <location evidence="1">Membrane</location>
        <topology evidence="1">Single-pass membrane protein</topology>
    </subcellularLocation>
</comment>
<proteinExistence type="predicted"/>
<keyword evidence="2 6" id="KW-0812">Transmembrane</keyword>
<keyword evidence="4 6" id="KW-0472">Membrane</keyword>
<evidence type="ECO:0000313" key="8">
    <source>
        <dbReference type="Proteomes" id="UP000054248"/>
    </source>
</evidence>
<dbReference type="AlphaFoldDB" id="A0A0C3Q8I0"/>
<dbReference type="EMBL" id="KN823190">
    <property type="protein sequence ID" value="KIO20059.1"/>
    <property type="molecule type" value="Genomic_DNA"/>
</dbReference>
<feature type="region of interest" description="Disordered" evidence="5">
    <location>
        <begin position="471"/>
        <end position="558"/>
    </location>
</feature>
<name>A0A0C3Q8I0_9AGAM</name>
<evidence type="ECO:0000313" key="7">
    <source>
        <dbReference type="EMBL" id="KIO20059.1"/>
    </source>
</evidence>
<feature type="compositionally biased region" description="Low complexity" evidence="5">
    <location>
        <begin position="412"/>
        <end position="422"/>
    </location>
</feature>
<keyword evidence="3 6" id="KW-1133">Transmembrane helix</keyword>
<dbReference type="InterPro" id="IPR051694">
    <property type="entry name" value="Immunoregulatory_rcpt-like"/>
</dbReference>
<evidence type="ECO:0000256" key="6">
    <source>
        <dbReference type="SAM" id="Phobius"/>
    </source>
</evidence>
<accession>A0A0C3Q8I0</accession>
<evidence type="ECO:0000256" key="5">
    <source>
        <dbReference type="SAM" id="MobiDB-lite"/>
    </source>
</evidence>
<organism evidence="7 8">
    <name type="scientific">Tulasnella calospora MUT 4182</name>
    <dbReference type="NCBI Taxonomy" id="1051891"/>
    <lineage>
        <taxon>Eukaryota</taxon>
        <taxon>Fungi</taxon>
        <taxon>Dikarya</taxon>
        <taxon>Basidiomycota</taxon>
        <taxon>Agaricomycotina</taxon>
        <taxon>Agaricomycetes</taxon>
        <taxon>Cantharellales</taxon>
        <taxon>Tulasnellaceae</taxon>
        <taxon>Tulasnella</taxon>
    </lineage>
</organism>
<reference evidence="7 8" key="1">
    <citation type="submission" date="2014-04" db="EMBL/GenBank/DDBJ databases">
        <authorList>
            <consortium name="DOE Joint Genome Institute"/>
            <person name="Kuo A."/>
            <person name="Girlanda M."/>
            <person name="Perotto S."/>
            <person name="Kohler A."/>
            <person name="Nagy L.G."/>
            <person name="Floudas D."/>
            <person name="Copeland A."/>
            <person name="Barry K.W."/>
            <person name="Cichocki N."/>
            <person name="Veneault-Fourrey C."/>
            <person name="LaButti K."/>
            <person name="Lindquist E.A."/>
            <person name="Lipzen A."/>
            <person name="Lundell T."/>
            <person name="Morin E."/>
            <person name="Murat C."/>
            <person name="Sun H."/>
            <person name="Tunlid A."/>
            <person name="Henrissat B."/>
            <person name="Grigoriev I.V."/>
            <person name="Hibbett D.S."/>
            <person name="Martin F."/>
            <person name="Nordberg H.P."/>
            <person name="Cantor M.N."/>
            <person name="Hua S.X."/>
        </authorList>
    </citation>
    <scope>NUCLEOTIDE SEQUENCE [LARGE SCALE GENOMIC DNA]</scope>
    <source>
        <strain evidence="7 8">MUT 4182</strain>
    </source>
</reference>
<gene>
    <name evidence="7" type="ORF">M407DRAFT_221399</name>
</gene>
<reference evidence="8" key="2">
    <citation type="submission" date="2015-01" db="EMBL/GenBank/DDBJ databases">
        <title>Evolutionary Origins and Diversification of the Mycorrhizal Mutualists.</title>
        <authorList>
            <consortium name="DOE Joint Genome Institute"/>
            <consortium name="Mycorrhizal Genomics Consortium"/>
            <person name="Kohler A."/>
            <person name="Kuo A."/>
            <person name="Nagy L.G."/>
            <person name="Floudas D."/>
            <person name="Copeland A."/>
            <person name="Barry K.W."/>
            <person name="Cichocki N."/>
            <person name="Veneault-Fourrey C."/>
            <person name="LaButti K."/>
            <person name="Lindquist E.A."/>
            <person name="Lipzen A."/>
            <person name="Lundell T."/>
            <person name="Morin E."/>
            <person name="Murat C."/>
            <person name="Riley R."/>
            <person name="Ohm R."/>
            <person name="Sun H."/>
            <person name="Tunlid A."/>
            <person name="Henrissat B."/>
            <person name="Grigoriev I.V."/>
            <person name="Hibbett D.S."/>
            <person name="Martin F."/>
        </authorList>
    </citation>
    <scope>NUCLEOTIDE SEQUENCE [LARGE SCALE GENOMIC DNA]</scope>
    <source>
        <strain evidence="8">MUT 4182</strain>
    </source>
</reference>
<feature type="compositionally biased region" description="Gly residues" evidence="5">
    <location>
        <begin position="498"/>
        <end position="514"/>
    </location>
</feature>
<dbReference type="PANTHER" id="PTHR15549:SF26">
    <property type="entry name" value="AXIAL BUDDING PATTERN PROTEIN 2-RELATED"/>
    <property type="match status" value="1"/>
</dbReference>
<sequence length="687" mass="71161">MSCAEIPTSTVFSTPVVTSISSANVTEIRTIPGYNNTAISYTTSCEPWPEISRRRNHHKRQSDCFQLVTYTVTSVTAVPPVTTTQVDHTVFNLFMSAFHIVNLDNFIDHLVYNHFFDYLFNYFFDCLFKYYVLYYLKLYLLHSLDFFLLFHQHLLQHLFGPIVDAHFNHFIDFLVDCHNTNFYLHQQYPFFIDHTLFVYLDQTSATASYSAHVDNLLGPQFTFTSDSASPVATSSQFVLPPPAQSSSSLALSHVVFPVSPSTTADNTPESTSTGLSSNDQPGDKGSHKPDVGGIVGGTLGGLLFLAFLGFFALKYVKQWSNNNHHGHKAKAPPHGGSQPDVEQSLVDNLFHPGMFSPGAAGGYGATGNAAGNGGKGVKGPGNVAPPNGSGPEMTQVHHNVNPAQPHGHHGAHGNPHGHSTPGHGAGGHGGGGGPSHAPPGNGYGGANGSLGNPGGGAGGAGTGANPGGGYGGGTGLEGGQGGGGGGAGGHGATTTAPGTGGELGGSSGGGGGTTGTETSAGFNPSTQTPGTSLTQPGTTATPNVTDVGTGYGGTGHESKVGHIIPVIVPIGAKKRQADNDAKARAAMVNTLPTPYRLPASNPTSPALTPTVRTRLLDDGRPSMDGAWSNYASSQEHLQLPAPHAGTSASAYSLDGDPFAGEPEGPLPTYQAGPSTTAYYGRNEKRGR</sequence>
<dbReference type="PANTHER" id="PTHR15549">
    <property type="entry name" value="PAIRED IMMUNOGLOBULIN-LIKE TYPE 2 RECEPTOR"/>
    <property type="match status" value="1"/>
</dbReference>
<evidence type="ECO:0000256" key="2">
    <source>
        <dbReference type="ARBA" id="ARBA00022692"/>
    </source>
</evidence>